<feature type="domain" description="Tc1-like transposase DDE" evidence="1">
    <location>
        <begin position="104"/>
        <end position="233"/>
    </location>
</feature>
<dbReference type="PANTHER" id="PTHR46564:SF1">
    <property type="entry name" value="TRANSPOSASE"/>
    <property type="match status" value="1"/>
</dbReference>
<keyword evidence="2" id="KW-0378">Hydrolase</keyword>
<reference evidence="2 3" key="1">
    <citation type="submission" date="2024-07" db="EMBL/GenBank/DDBJ databases">
        <authorList>
            <person name="Akdeniz Z."/>
        </authorList>
    </citation>
    <scope>NUCLEOTIDE SEQUENCE [LARGE SCALE GENOMIC DNA]</scope>
</reference>
<dbReference type="EMBL" id="CAXDID020000048">
    <property type="protein sequence ID" value="CAL6004050.1"/>
    <property type="molecule type" value="Genomic_DNA"/>
</dbReference>
<evidence type="ECO:0000313" key="2">
    <source>
        <dbReference type="EMBL" id="CAL6004050.1"/>
    </source>
</evidence>
<dbReference type="PANTHER" id="PTHR46564">
    <property type="entry name" value="TRANSPOSASE"/>
    <property type="match status" value="1"/>
</dbReference>
<dbReference type="GO" id="GO:0004519">
    <property type="term" value="F:endonuclease activity"/>
    <property type="evidence" value="ECO:0007669"/>
    <property type="project" value="UniProtKB-KW"/>
</dbReference>
<keyword evidence="3" id="KW-1185">Reference proteome</keyword>
<keyword evidence="2" id="KW-0540">Nuclease</keyword>
<dbReference type="Gene3D" id="3.30.420.10">
    <property type="entry name" value="Ribonuclease H-like superfamily/Ribonuclease H"/>
    <property type="match status" value="1"/>
</dbReference>
<protein>
    <submittedName>
        <fullName evidence="2">DDE_superfamily endonuclease domain-containing protein</fullName>
    </submittedName>
</protein>
<comment type="caution">
    <text evidence="2">The sequence shown here is derived from an EMBL/GenBank/DDBJ whole genome shotgun (WGS) entry which is preliminary data.</text>
</comment>
<evidence type="ECO:0000259" key="1">
    <source>
        <dbReference type="Pfam" id="PF13358"/>
    </source>
</evidence>
<dbReference type="Pfam" id="PF13358">
    <property type="entry name" value="DDE_3"/>
    <property type="match status" value="1"/>
</dbReference>
<keyword evidence="2" id="KW-0255">Endonuclease</keyword>
<gene>
    <name evidence="2" type="ORF">HINF_LOCUS18698</name>
</gene>
<sequence length="290" mass="32767">MLNEAASLLIHGKTLAQVVKEITLKEQQTNPSFKISQATIYRAITDVQLMRVVAHTRGKPLTVNRLQKTLDPEKRNTPLNKTQRKSVVEQFLQFKHSNPGVITVYVDETHWSLESLRGYAWCIEGDQRAKVVRSANASISALTAITSSGQMFAGVFIGGGINHIVFETWLRFLISELGDRQCLFWMDNCSIHHDRTPEIIDFANHHIIYNAPSSPELNPIEMVFSIWKQNVKSIAIEPEEIVLQELCNKMVIAFTCMKEQQILACIDHTVNTVFAKALAKEDLLGEGYTM</sequence>
<accession>A0ABP1HWW5</accession>
<organism evidence="2 3">
    <name type="scientific">Hexamita inflata</name>
    <dbReference type="NCBI Taxonomy" id="28002"/>
    <lineage>
        <taxon>Eukaryota</taxon>
        <taxon>Metamonada</taxon>
        <taxon>Diplomonadida</taxon>
        <taxon>Hexamitidae</taxon>
        <taxon>Hexamitinae</taxon>
        <taxon>Hexamita</taxon>
    </lineage>
</organism>
<name>A0ABP1HWW5_9EUKA</name>
<evidence type="ECO:0000313" key="3">
    <source>
        <dbReference type="Proteomes" id="UP001642409"/>
    </source>
</evidence>
<dbReference type="InterPro" id="IPR036397">
    <property type="entry name" value="RNaseH_sf"/>
</dbReference>
<dbReference type="InterPro" id="IPR038717">
    <property type="entry name" value="Tc1-like_DDE_dom"/>
</dbReference>
<proteinExistence type="predicted"/>
<dbReference type="Proteomes" id="UP001642409">
    <property type="component" value="Unassembled WGS sequence"/>
</dbReference>